<gene>
    <name evidence="2" type="ORF">KSB_11950</name>
</gene>
<dbReference type="EMBL" id="BNJG01000001">
    <property type="protein sequence ID" value="GHO52720.1"/>
    <property type="molecule type" value="Genomic_DNA"/>
</dbReference>
<dbReference type="RefSeq" id="WP_236037930.1">
    <property type="nucleotide sequence ID" value="NZ_BNJG01000001.1"/>
</dbReference>
<dbReference type="SUPFAM" id="SSF46785">
    <property type="entry name" value="Winged helix' DNA-binding domain"/>
    <property type="match status" value="1"/>
</dbReference>
<accession>A0ABQ3UJX8</accession>
<evidence type="ECO:0000313" key="3">
    <source>
        <dbReference type="Proteomes" id="UP000654345"/>
    </source>
</evidence>
<evidence type="ECO:0000313" key="2">
    <source>
        <dbReference type="EMBL" id="GHO52720.1"/>
    </source>
</evidence>
<evidence type="ECO:0008006" key="4">
    <source>
        <dbReference type="Google" id="ProtNLM"/>
    </source>
</evidence>
<keyword evidence="3" id="KW-1185">Reference proteome</keyword>
<dbReference type="InterPro" id="IPR036390">
    <property type="entry name" value="WH_DNA-bd_sf"/>
</dbReference>
<feature type="compositionally biased region" description="Polar residues" evidence="1">
    <location>
        <begin position="361"/>
        <end position="420"/>
    </location>
</feature>
<dbReference type="InterPro" id="IPR027417">
    <property type="entry name" value="P-loop_NTPase"/>
</dbReference>
<name>A0ABQ3UJX8_9CHLR</name>
<dbReference type="Gene3D" id="3.40.50.300">
    <property type="entry name" value="P-loop containing nucleotide triphosphate hydrolases"/>
    <property type="match status" value="1"/>
</dbReference>
<evidence type="ECO:0000256" key="1">
    <source>
        <dbReference type="SAM" id="MobiDB-lite"/>
    </source>
</evidence>
<reference evidence="2 3" key="1">
    <citation type="journal article" date="2021" name="Int. J. Syst. Evol. Microbiol.">
        <title>Reticulibacter mediterranei gen. nov., sp. nov., within the new family Reticulibacteraceae fam. nov., and Ktedonospora formicarum gen. nov., sp. nov., Ktedonobacter robiniae sp. nov., Dictyobacter formicarum sp. nov. and Dictyobacter arantiisoli sp. nov., belonging to the class Ktedonobacteria.</title>
        <authorList>
            <person name="Yabe S."/>
            <person name="Zheng Y."/>
            <person name="Wang C.M."/>
            <person name="Sakai Y."/>
            <person name="Abe K."/>
            <person name="Yokota A."/>
            <person name="Donadio S."/>
            <person name="Cavaletti L."/>
            <person name="Monciardini P."/>
        </authorList>
    </citation>
    <scope>NUCLEOTIDE SEQUENCE [LARGE SCALE GENOMIC DNA]</scope>
    <source>
        <strain evidence="2 3">SOSP1-30</strain>
    </source>
</reference>
<dbReference type="SUPFAM" id="SSF52540">
    <property type="entry name" value="P-loop containing nucleoside triphosphate hydrolases"/>
    <property type="match status" value="1"/>
</dbReference>
<protein>
    <recommendedName>
        <fullName evidence="4">AAA+ ATPase domain-containing protein</fullName>
    </recommendedName>
</protein>
<dbReference type="Proteomes" id="UP000654345">
    <property type="component" value="Unassembled WGS sequence"/>
</dbReference>
<organism evidence="2 3">
    <name type="scientific">Ktedonobacter robiniae</name>
    <dbReference type="NCBI Taxonomy" id="2778365"/>
    <lineage>
        <taxon>Bacteria</taxon>
        <taxon>Bacillati</taxon>
        <taxon>Chloroflexota</taxon>
        <taxon>Ktedonobacteria</taxon>
        <taxon>Ktedonobacterales</taxon>
        <taxon>Ktedonobacteraceae</taxon>
        <taxon>Ktedonobacter</taxon>
    </lineage>
</organism>
<comment type="caution">
    <text evidence="2">The sequence shown here is derived from an EMBL/GenBank/DDBJ whole genome shotgun (WGS) entry which is preliminary data.</text>
</comment>
<feature type="region of interest" description="Disordered" evidence="1">
    <location>
        <begin position="354"/>
        <end position="420"/>
    </location>
</feature>
<sequence>MTKFDQQAYANLFARPFMPFTGLNDLIPNSPITNIWPIQNLLPTGLTLLSGESRSGKTSFALQLMLNVAQGMCSFADDSPDDSQPFTSARGRAFYLGLDHSLLRLHEFRSRLLAAQPGTPPPNNLFLTNTWTPLTPTEGLHELQSWLTNSPDTRLLVIDNLASLRSLFKGNDRELLALLRRLAEQYNISILVLHTCKRSSSLTASVDHHLHLKRLPVSNYYHLDVLGSSLAPFSLTLHCPTSHIHFRHASLAESLALSTLSAHKALTPERLAILHLIHTCDQPLSPAQVTAALSLDYACVRQLLSKMVKANLLTTVSHGHYTLHPFIKPLVPELLAQHPCQPKFEIAHILPSPDSEDTLIPESSNATESSPDDSSNSAQTPDTTILESQTRIAHNLTPHSYTLLTPKSGNPDPNQLNRNP</sequence>
<dbReference type="Pfam" id="PF13481">
    <property type="entry name" value="AAA_25"/>
    <property type="match status" value="1"/>
</dbReference>
<proteinExistence type="predicted"/>